<dbReference type="Proteomes" id="UP000024635">
    <property type="component" value="Unassembled WGS sequence"/>
</dbReference>
<evidence type="ECO:0000313" key="7">
    <source>
        <dbReference type="EMBL" id="EYC24256.1"/>
    </source>
</evidence>
<sequence length="326" mass="34063">MRITLLLASGLFLIPVVSARRGPNGGCGQNEERKVCGTRCEPTCENPNPLCTRACEPNVCQCRDGYLRDATNKCIRANSCPNRPGGGGGSGGSGSGGAGGKCGENEERKVCGSPCEPSCREQNPVGSPRPSRFQVCAARCIPNVCQCRSGFFRNDENKCVRKKACRGSGSGGGGSGGSGGSGSGGSGPPVMCGPHEEWAECSTCEPTCTNKNPVSALLYRVSLFLIHENAKKTIFWSSMHISPRPSPVPDHLHLGSNPAGNGRGKLVCTSPGMPSGRNSPAKLHWSDDFAHSSHVISSPSPVGDARGEVCIRLLAIARQQCTPNNL</sequence>
<protein>
    <recommendedName>
        <fullName evidence="6">TIL domain-containing protein</fullName>
    </recommendedName>
</protein>
<dbReference type="Gene3D" id="2.10.25.10">
    <property type="entry name" value="Laminin"/>
    <property type="match status" value="2"/>
</dbReference>
<dbReference type="AlphaFoldDB" id="A0A016VAF3"/>
<dbReference type="OrthoDB" id="5849802at2759"/>
<dbReference type="InterPro" id="IPR002919">
    <property type="entry name" value="TIL_dom"/>
</dbReference>
<feature type="region of interest" description="Disordered" evidence="4">
    <location>
        <begin position="165"/>
        <end position="189"/>
    </location>
</feature>
<evidence type="ECO:0000256" key="1">
    <source>
        <dbReference type="ARBA" id="ARBA00022690"/>
    </source>
</evidence>
<feature type="chain" id="PRO_5001493202" description="TIL domain-containing protein" evidence="5">
    <location>
        <begin position="20"/>
        <end position="326"/>
    </location>
</feature>
<evidence type="ECO:0000256" key="2">
    <source>
        <dbReference type="ARBA" id="ARBA00022900"/>
    </source>
</evidence>
<keyword evidence="2" id="KW-0722">Serine protease inhibitor</keyword>
<proteinExistence type="predicted"/>
<evidence type="ECO:0000313" key="8">
    <source>
        <dbReference type="Proteomes" id="UP000024635"/>
    </source>
</evidence>
<evidence type="ECO:0000256" key="5">
    <source>
        <dbReference type="SAM" id="SignalP"/>
    </source>
</evidence>
<feature type="domain" description="TIL" evidence="6">
    <location>
        <begin position="102"/>
        <end position="165"/>
    </location>
</feature>
<keyword evidence="1" id="KW-0646">Protease inhibitor</keyword>
<feature type="compositionally biased region" description="Gly residues" evidence="4">
    <location>
        <begin position="168"/>
        <end position="187"/>
    </location>
</feature>
<dbReference type="PANTHER" id="PTHR23259">
    <property type="entry name" value="RIDDLE"/>
    <property type="match status" value="1"/>
</dbReference>
<dbReference type="STRING" id="53326.A0A016VAF3"/>
<name>A0A016VAF3_9BILA</name>
<dbReference type="Pfam" id="PF01826">
    <property type="entry name" value="TIL"/>
    <property type="match status" value="2"/>
</dbReference>
<dbReference type="CDD" id="cd19941">
    <property type="entry name" value="TIL"/>
    <property type="match status" value="2"/>
</dbReference>
<dbReference type="PANTHER" id="PTHR23259:SF70">
    <property type="entry name" value="ACCESSORY GLAND PROTEIN ACP62F-RELATED"/>
    <property type="match status" value="1"/>
</dbReference>
<gene>
    <name evidence="7" type="primary">Acey_s0014.g2404</name>
    <name evidence="7" type="ORF">Y032_0014g2404</name>
</gene>
<dbReference type="GO" id="GO:0004867">
    <property type="term" value="F:serine-type endopeptidase inhibitor activity"/>
    <property type="evidence" value="ECO:0007669"/>
    <property type="project" value="UniProtKB-KW"/>
</dbReference>
<keyword evidence="3" id="KW-1015">Disulfide bond</keyword>
<feature type="signal peptide" evidence="5">
    <location>
        <begin position="1"/>
        <end position="19"/>
    </location>
</feature>
<organism evidence="7 8">
    <name type="scientific">Ancylostoma ceylanicum</name>
    <dbReference type="NCBI Taxonomy" id="53326"/>
    <lineage>
        <taxon>Eukaryota</taxon>
        <taxon>Metazoa</taxon>
        <taxon>Ecdysozoa</taxon>
        <taxon>Nematoda</taxon>
        <taxon>Chromadorea</taxon>
        <taxon>Rhabditida</taxon>
        <taxon>Rhabditina</taxon>
        <taxon>Rhabditomorpha</taxon>
        <taxon>Strongyloidea</taxon>
        <taxon>Ancylostomatidae</taxon>
        <taxon>Ancylostomatinae</taxon>
        <taxon>Ancylostoma</taxon>
    </lineage>
</organism>
<comment type="caution">
    <text evidence="7">The sequence shown here is derived from an EMBL/GenBank/DDBJ whole genome shotgun (WGS) entry which is preliminary data.</text>
</comment>
<evidence type="ECO:0000256" key="3">
    <source>
        <dbReference type="ARBA" id="ARBA00023157"/>
    </source>
</evidence>
<dbReference type="SUPFAM" id="SSF57567">
    <property type="entry name" value="Serine protease inhibitors"/>
    <property type="match status" value="2"/>
</dbReference>
<keyword evidence="8" id="KW-1185">Reference proteome</keyword>
<accession>A0A016VAF3</accession>
<evidence type="ECO:0000259" key="6">
    <source>
        <dbReference type="Pfam" id="PF01826"/>
    </source>
</evidence>
<dbReference type="EMBL" id="JARK01001350">
    <property type="protein sequence ID" value="EYC24256.1"/>
    <property type="molecule type" value="Genomic_DNA"/>
</dbReference>
<reference evidence="8" key="1">
    <citation type="journal article" date="2015" name="Nat. Genet.">
        <title>The genome and transcriptome of the zoonotic hookworm Ancylostoma ceylanicum identify infection-specific gene families.</title>
        <authorList>
            <person name="Schwarz E.M."/>
            <person name="Hu Y."/>
            <person name="Antoshechkin I."/>
            <person name="Miller M.M."/>
            <person name="Sternberg P.W."/>
            <person name="Aroian R.V."/>
        </authorList>
    </citation>
    <scope>NUCLEOTIDE SEQUENCE</scope>
    <source>
        <strain evidence="8">HY135</strain>
    </source>
</reference>
<evidence type="ECO:0000256" key="4">
    <source>
        <dbReference type="SAM" id="MobiDB-lite"/>
    </source>
</evidence>
<dbReference type="InterPro" id="IPR051368">
    <property type="entry name" value="SerProtInhib-TIL_Domain"/>
</dbReference>
<feature type="domain" description="TIL" evidence="6">
    <location>
        <begin position="27"/>
        <end position="80"/>
    </location>
</feature>
<dbReference type="InterPro" id="IPR036084">
    <property type="entry name" value="Ser_inhib-like_sf"/>
</dbReference>
<keyword evidence="5" id="KW-0732">Signal</keyword>